<dbReference type="AlphaFoldDB" id="A0A2X0INF6"/>
<feature type="region of interest" description="Disordered" evidence="2">
    <location>
        <begin position="180"/>
        <end position="215"/>
    </location>
</feature>
<feature type="compositionally biased region" description="Low complexity" evidence="2">
    <location>
        <begin position="193"/>
        <end position="210"/>
    </location>
</feature>
<dbReference type="OrthoDB" id="3443514at2"/>
<dbReference type="Pfam" id="PF00400">
    <property type="entry name" value="WD40"/>
    <property type="match status" value="1"/>
</dbReference>
<keyword evidence="1" id="KW-0853">WD repeat</keyword>
<comment type="caution">
    <text evidence="3">The sequence shown here is derived from an EMBL/GenBank/DDBJ whole genome shotgun (WGS) entry which is preliminary data.</text>
</comment>
<dbReference type="RefSeq" id="WP_111501477.1">
    <property type="nucleotide sequence ID" value="NZ_QKYN01000058.1"/>
</dbReference>
<dbReference type="PROSITE" id="PS50082">
    <property type="entry name" value="WD_REPEATS_2"/>
    <property type="match status" value="1"/>
</dbReference>
<organism evidence="3 4">
    <name type="scientific">Streptacidiphilus pinicola</name>
    <dbReference type="NCBI Taxonomy" id="2219663"/>
    <lineage>
        <taxon>Bacteria</taxon>
        <taxon>Bacillati</taxon>
        <taxon>Actinomycetota</taxon>
        <taxon>Actinomycetes</taxon>
        <taxon>Kitasatosporales</taxon>
        <taxon>Streptomycetaceae</taxon>
        <taxon>Streptacidiphilus</taxon>
    </lineage>
</organism>
<keyword evidence="4" id="KW-1185">Reference proteome</keyword>
<accession>A0A2X0INF6</accession>
<evidence type="ECO:0000313" key="3">
    <source>
        <dbReference type="EMBL" id="RAG84841.1"/>
    </source>
</evidence>
<dbReference type="SUPFAM" id="SSF101898">
    <property type="entry name" value="NHL repeat"/>
    <property type="match status" value="1"/>
</dbReference>
<gene>
    <name evidence="3" type="ORF">DN069_14990</name>
</gene>
<dbReference type="InterPro" id="IPR015943">
    <property type="entry name" value="WD40/YVTN_repeat-like_dom_sf"/>
</dbReference>
<evidence type="ECO:0000313" key="4">
    <source>
        <dbReference type="Proteomes" id="UP000248889"/>
    </source>
</evidence>
<dbReference type="EMBL" id="QKYN01000058">
    <property type="protein sequence ID" value="RAG84841.1"/>
    <property type="molecule type" value="Genomic_DNA"/>
</dbReference>
<evidence type="ECO:0000256" key="2">
    <source>
        <dbReference type="SAM" id="MobiDB-lite"/>
    </source>
</evidence>
<name>A0A2X0INF6_9ACTN</name>
<dbReference type="InterPro" id="IPR001680">
    <property type="entry name" value="WD40_rpt"/>
</dbReference>
<reference evidence="3 4" key="1">
    <citation type="submission" date="2018-06" db="EMBL/GenBank/DDBJ databases">
        <title>Streptacidiphilus pinicola sp. nov., isolated from pine grove soil.</title>
        <authorList>
            <person name="Roh S.G."/>
            <person name="Park S."/>
            <person name="Kim M.-K."/>
            <person name="Yun B.-R."/>
            <person name="Park J."/>
            <person name="Kim M.J."/>
            <person name="Kim Y.S."/>
            <person name="Kim S.B."/>
        </authorList>
    </citation>
    <scope>NUCLEOTIDE SEQUENCE [LARGE SCALE GENOMIC DNA]</scope>
    <source>
        <strain evidence="3 4">MMS16-CNU450</strain>
    </source>
</reference>
<protein>
    <submittedName>
        <fullName evidence="3">Uncharacterized protein</fullName>
    </submittedName>
</protein>
<proteinExistence type="predicted"/>
<sequence>MTPPSADPTAEPAHQGGATAAPADVLLDWATRVDGDSPRLLRVLGGPGVGKSRLLAELLQRSDSVPGARIHATVPAASQTLATVAWELGRQLGYGPLPPEELVARVAADPRPVRILVPDLQLVGAGLPEGGAGTRPADVAERILAPLLELPHVRLAAETGTTELLALVAPVLDVELSPESASVMPRQADGAHADGPAPEQGPAPQAIAPGTDWAGLDEEERDRRLAASEVEERGRLLADPGYLVHGSPVAVTAALADPRTPAPGRLRRVWSAAAPALTTFGLDAVERAALLHTAALSTDPALAEYLRPLAATHNWSAHWSHAHGGAGSLALVGDGLAVADAVGRVLFLDPATGSRTGVLPTVAGIRPDALTAVDTHVLLCLDTDGTLHPIGPDAESSTVTAAAAYHSRRGLTDPRTLPTALACGPTTPLAVAGADGRVHLWTLDGAGASTGDSDSGAEPSSYQAHDLPVTAVALVRPEDGPLFAATGSLDGTVRLWDSISGTVMPEPVERRAAVPSALAATDTTTGPILAVAWSDQRIHLWHLLSGALSAFPWPAPIESLAFAADGTLFISTPTTVTAVGLAPLPW</sequence>
<dbReference type="Gene3D" id="2.130.10.10">
    <property type="entry name" value="YVTN repeat-like/Quinoprotein amine dehydrogenase"/>
    <property type="match status" value="1"/>
</dbReference>
<dbReference type="Proteomes" id="UP000248889">
    <property type="component" value="Unassembled WGS sequence"/>
</dbReference>
<feature type="region of interest" description="Disordered" evidence="2">
    <location>
        <begin position="1"/>
        <end position="21"/>
    </location>
</feature>
<feature type="repeat" description="WD" evidence="1">
    <location>
        <begin position="462"/>
        <end position="506"/>
    </location>
</feature>
<evidence type="ECO:0000256" key="1">
    <source>
        <dbReference type="PROSITE-ProRule" id="PRU00221"/>
    </source>
</evidence>
<dbReference type="SMART" id="SM00320">
    <property type="entry name" value="WD40"/>
    <property type="match status" value="2"/>
</dbReference>